<dbReference type="EMBL" id="UINC01121205">
    <property type="protein sequence ID" value="SVC96197.1"/>
    <property type="molecule type" value="Genomic_DNA"/>
</dbReference>
<accession>A0A382RGB9</accession>
<sequence length="23" mass="2723">MVNISEQYFLHIMGKSTIILQKE</sequence>
<reference evidence="1" key="1">
    <citation type="submission" date="2018-05" db="EMBL/GenBank/DDBJ databases">
        <authorList>
            <person name="Lanie J.A."/>
            <person name="Ng W.-L."/>
            <person name="Kazmierczak K.M."/>
            <person name="Andrzejewski T.M."/>
            <person name="Davidsen T.M."/>
            <person name="Wayne K.J."/>
            <person name="Tettelin H."/>
            <person name="Glass J.I."/>
            <person name="Rusch D."/>
            <person name="Podicherti R."/>
            <person name="Tsui H.-C.T."/>
            <person name="Winkler M.E."/>
        </authorList>
    </citation>
    <scope>NUCLEOTIDE SEQUENCE</scope>
</reference>
<organism evidence="1">
    <name type="scientific">marine metagenome</name>
    <dbReference type="NCBI Taxonomy" id="408172"/>
    <lineage>
        <taxon>unclassified sequences</taxon>
        <taxon>metagenomes</taxon>
        <taxon>ecological metagenomes</taxon>
    </lineage>
</organism>
<name>A0A382RGB9_9ZZZZ</name>
<evidence type="ECO:0000313" key="1">
    <source>
        <dbReference type="EMBL" id="SVC96197.1"/>
    </source>
</evidence>
<protein>
    <submittedName>
        <fullName evidence="1">Uncharacterized protein</fullName>
    </submittedName>
</protein>
<dbReference type="AlphaFoldDB" id="A0A382RGB9"/>
<gene>
    <name evidence="1" type="ORF">METZ01_LOCUS349051</name>
</gene>
<proteinExistence type="predicted"/>